<comment type="caution">
    <text evidence="9">The sequence shown here is derived from an EMBL/GenBank/DDBJ whole genome shotgun (WGS) entry which is preliminary data.</text>
</comment>
<evidence type="ECO:0000256" key="6">
    <source>
        <dbReference type="ARBA" id="ARBA00022989"/>
    </source>
</evidence>
<evidence type="ECO:0000256" key="8">
    <source>
        <dbReference type="SAM" id="Phobius"/>
    </source>
</evidence>
<feature type="transmembrane region" description="Helical" evidence="8">
    <location>
        <begin position="35"/>
        <end position="52"/>
    </location>
</feature>
<dbReference type="Gene3D" id="1.20.1530.20">
    <property type="match status" value="2"/>
</dbReference>
<dbReference type="InterPro" id="IPR038770">
    <property type="entry name" value="Na+/solute_symporter_sf"/>
</dbReference>
<reference evidence="9 10" key="1">
    <citation type="submission" date="2022-10" db="EMBL/GenBank/DDBJ databases">
        <title>Luteolibacter flavescens strain MCCC 1K03193, whole genome shotgun sequencing project.</title>
        <authorList>
            <person name="Zhao G."/>
            <person name="Shen L."/>
        </authorList>
    </citation>
    <scope>NUCLEOTIDE SEQUENCE [LARGE SCALE GENOMIC DNA]</scope>
    <source>
        <strain evidence="9 10">MCCC 1K03193</strain>
    </source>
</reference>
<dbReference type="PANTHER" id="PTHR36838">
    <property type="entry name" value="AUXIN EFFLUX CARRIER FAMILY PROTEIN"/>
    <property type="match status" value="1"/>
</dbReference>
<dbReference type="Proteomes" id="UP001207930">
    <property type="component" value="Unassembled WGS sequence"/>
</dbReference>
<evidence type="ECO:0000256" key="3">
    <source>
        <dbReference type="ARBA" id="ARBA00022448"/>
    </source>
</evidence>
<comment type="similarity">
    <text evidence="2">Belongs to the auxin efflux carrier (TC 2.A.69) family.</text>
</comment>
<dbReference type="RefSeq" id="WP_264501169.1">
    <property type="nucleotide sequence ID" value="NZ_JAPDDS010000005.1"/>
</dbReference>
<gene>
    <name evidence="9" type="ORF">OKA04_10775</name>
</gene>
<feature type="transmembrane region" description="Helical" evidence="8">
    <location>
        <begin position="285"/>
        <end position="304"/>
    </location>
</feature>
<feature type="transmembrane region" description="Helical" evidence="8">
    <location>
        <begin position="6"/>
        <end position="23"/>
    </location>
</feature>
<proteinExistence type="inferred from homology"/>
<feature type="transmembrane region" description="Helical" evidence="8">
    <location>
        <begin position="64"/>
        <end position="86"/>
    </location>
</feature>
<keyword evidence="10" id="KW-1185">Reference proteome</keyword>
<keyword evidence="4" id="KW-1003">Cell membrane</keyword>
<evidence type="ECO:0000256" key="4">
    <source>
        <dbReference type="ARBA" id="ARBA00022475"/>
    </source>
</evidence>
<dbReference type="Pfam" id="PF03547">
    <property type="entry name" value="Mem_trans"/>
    <property type="match status" value="1"/>
</dbReference>
<organism evidence="9 10">
    <name type="scientific">Luteolibacter flavescens</name>
    <dbReference type="NCBI Taxonomy" id="1859460"/>
    <lineage>
        <taxon>Bacteria</taxon>
        <taxon>Pseudomonadati</taxon>
        <taxon>Verrucomicrobiota</taxon>
        <taxon>Verrucomicrobiia</taxon>
        <taxon>Verrucomicrobiales</taxon>
        <taxon>Verrucomicrobiaceae</taxon>
        <taxon>Luteolibacter</taxon>
    </lineage>
</organism>
<name>A0ABT3FNS7_9BACT</name>
<evidence type="ECO:0000256" key="7">
    <source>
        <dbReference type="ARBA" id="ARBA00023136"/>
    </source>
</evidence>
<dbReference type="PANTHER" id="PTHR36838:SF1">
    <property type="entry name" value="SLR1864 PROTEIN"/>
    <property type="match status" value="1"/>
</dbReference>
<evidence type="ECO:0000256" key="5">
    <source>
        <dbReference type="ARBA" id="ARBA00022692"/>
    </source>
</evidence>
<feature type="transmembrane region" description="Helical" evidence="8">
    <location>
        <begin position="165"/>
        <end position="183"/>
    </location>
</feature>
<feature type="transmembrane region" description="Helical" evidence="8">
    <location>
        <begin position="254"/>
        <end position="273"/>
    </location>
</feature>
<keyword evidence="6 8" id="KW-1133">Transmembrane helix</keyword>
<evidence type="ECO:0000256" key="1">
    <source>
        <dbReference type="ARBA" id="ARBA00004651"/>
    </source>
</evidence>
<evidence type="ECO:0000256" key="2">
    <source>
        <dbReference type="ARBA" id="ARBA00010145"/>
    </source>
</evidence>
<keyword evidence="5 8" id="KW-0812">Transmembrane</keyword>
<feature type="transmembrane region" description="Helical" evidence="8">
    <location>
        <begin position="124"/>
        <end position="144"/>
    </location>
</feature>
<dbReference type="EMBL" id="JAPDDS010000005">
    <property type="protein sequence ID" value="MCW1885212.1"/>
    <property type="molecule type" value="Genomic_DNA"/>
</dbReference>
<protein>
    <submittedName>
        <fullName evidence="9">AEC family transporter</fullName>
    </submittedName>
</protein>
<evidence type="ECO:0000313" key="9">
    <source>
        <dbReference type="EMBL" id="MCW1885212.1"/>
    </source>
</evidence>
<keyword evidence="3" id="KW-0813">Transport</keyword>
<dbReference type="InterPro" id="IPR004776">
    <property type="entry name" value="Mem_transp_PIN-like"/>
</dbReference>
<comment type="subcellular location">
    <subcellularLocation>
        <location evidence="1">Cell membrane</location>
        <topology evidence="1">Multi-pass membrane protein</topology>
    </subcellularLocation>
</comment>
<keyword evidence="7 8" id="KW-0472">Membrane</keyword>
<accession>A0ABT3FNS7</accession>
<feature type="transmembrane region" description="Helical" evidence="8">
    <location>
        <begin position="98"/>
        <end position="118"/>
    </location>
</feature>
<feature type="transmembrane region" description="Helical" evidence="8">
    <location>
        <begin position="224"/>
        <end position="248"/>
    </location>
</feature>
<evidence type="ECO:0000313" key="10">
    <source>
        <dbReference type="Proteomes" id="UP001207930"/>
    </source>
</evidence>
<sequence>MFFRILLDVCGPIFLIVGAGWLMDRKFKLHLETLVKLNIYLMVPAFIFSRVVSAELGGAEALRIVGFTFSTIALMFIGSAIAGHLFRMPARQRQALSLATMFYNCGNYGLPLVTLAFGNYAAEVQIFILATMNVSTYTIGLFLAQARGESPGSHRKALMKMLRQPTLYAMAAGLACRGLGVPVQEWIWLWEPFDLLQAGLIGFALVTLGVQMSQTKPAPFRAPLWSAILLRLVISPALAFLLVTAFGFSRDVSASLILAAAAPTAVNTALLAHEFGGDISFATSAVYYSTLISLITTPALVYVLKLWVG</sequence>